<accession>A0A1C3KVJ2</accession>
<evidence type="ECO:0000313" key="2">
    <source>
        <dbReference type="EMBL" id="SBT78199.1"/>
    </source>
</evidence>
<reference evidence="2 3" key="1">
    <citation type="submission" date="2016-06" db="EMBL/GenBank/DDBJ databases">
        <authorList>
            <consortium name="Pathogen Informatics"/>
        </authorList>
    </citation>
    <scope>NUCLEOTIDE SEQUENCE [LARGE SCALE GENOMIC DNA]</scope>
    <source>
        <strain evidence="2">PowCR01</strain>
    </source>
</reference>
<dbReference type="AlphaFoldDB" id="A0A1C3KVJ2"/>
<feature type="compositionally biased region" description="Low complexity" evidence="1">
    <location>
        <begin position="292"/>
        <end position="305"/>
    </location>
</feature>
<feature type="region of interest" description="Disordered" evidence="1">
    <location>
        <begin position="73"/>
        <end position="132"/>
    </location>
</feature>
<feature type="compositionally biased region" description="Polar residues" evidence="1">
    <location>
        <begin position="74"/>
        <end position="85"/>
    </location>
</feature>
<feature type="region of interest" description="Disordered" evidence="1">
    <location>
        <begin position="148"/>
        <end position="317"/>
    </location>
</feature>
<name>A0A1C3KVJ2_PLAOA</name>
<dbReference type="EMBL" id="LT594516">
    <property type="protein sequence ID" value="SBT78199.1"/>
    <property type="molecule type" value="Genomic_DNA"/>
</dbReference>
<feature type="compositionally biased region" description="Polar residues" evidence="1">
    <location>
        <begin position="29"/>
        <end position="40"/>
    </location>
</feature>
<gene>
    <name evidence="2" type="primary">PowCR01_120035900</name>
    <name evidence="2" type="ORF">POWCR01_120035900</name>
</gene>
<protein>
    <submittedName>
        <fullName evidence="2">Uncharacterized protein</fullName>
    </submittedName>
</protein>
<evidence type="ECO:0000313" key="3">
    <source>
        <dbReference type="Proteomes" id="UP000243200"/>
    </source>
</evidence>
<dbReference type="Proteomes" id="UP000243200">
    <property type="component" value="Chromosome 12"/>
</dbReference>
<feature type="compositionally biased region" description="Basic and acidic residues" evidence="1">
    <location>
        <begin position="218"/>
        <end position="281"/>
    </location>
</feature>
<sequence length="381" mass="44351">MEYTQNEEKKEDYFSVITSFFNYFMPGGQDNTKPESPNSGRKQDKGISDNHRKSVQQIVYNLKLKRASDFNIPSRFNVNTSTNNDKGTKEKAIKNRNILDSASPEACVQEDNEKNSQNEFYLNKSEKKKKSQKDFYCLSGYDFSEGESFQLKEQSEGKKEKKERKKRGEKKKKKKERQKERQKKKREGWKSGSDESVSTARGEQEIEEKKKRKKQGKKEKNKERDREDCKVTDVMKDHTREKNQMVTCKERMSKQANSKDEMDHPSDHSRGSKDEDIERKKSNTSIRGILTTQLDSDNSNSSTSLKYNKNETSKKKGYIKPQDGLKINYISDSNKRYISIWGSKKKKGDIIKLPKINLVAHSMSNCREENKTDENDTTDKS</sequence>
<feature type="compositionally biased region" description="Basic and acidic residues" evidence="1">
    <location>
        <begin position="41"/>
        <end position="52"/>
    </location>
</feature>
<dbReference type="VEuPathDB" id="PlasmoDB:POWCR01_120035900"/>
<evidence type="ECO:0000256" key="1">
    <source>
        <dbReference type="SAM" id="MobiDB-lite"/>
    </source>
</evidence>
<organism evidence="2 3">
    <name type="scientific">Plasmodium ovale</name>
    <name type="common">malaria parasite P. ovale</name>
    <dbReference type="NCBI Taxonomy" id="36330"/>
    <lineage>
        <taxon>Eukaryota</taxon>
        <taxon>Sar</taxon>
        <taxon>Alveolata</taxon>
        <taxon>Apicomplexa</taxon>
        <taxon>Aconoidasida</taxon>
        <taxon>Haemosporida</taxon>
        <taxon>Plasmodiidae</taxon>
        <taxon>Plasmodium</taxon>
        <taxon>Plasmodium (Plasmodium)</taxon>
    </lineage>
</organism>
<proteinExistence type="predicted"/>
<feature type="compositionally biased region" description="Basic residues" evidence="1">
    <location>
        <begin position="161"/>
        <end position="187"/>
    </location>
</feature>
<dbReference type="VEuPathDB" id="PlasmoDB:PocGH01_12040200"/>
<feature type="region of interest" description="Disordered" evidence="1">
    <location>
        <begin position="25"/>
        <end position="53"/>
    </location>
</feature>
<dbReference type="OrthoDB" id="387525at2759"/>